<evidence type="ECO:0000313" key="2">
    <source>
        <dbReference type="Proteomes" id="UP000276133"/>
    </source>
</evidence>
<gene>
    <name evidence="1" type="ORF">BpHYR1_014154</name>
</gene>
<dbReference type="AlphaFoldDB" id="A0A3M7Q8G0"/>
<protein>
    <submittedName>
        <fullName evidence="1">Uncharacterized protein</fullName>
    </submittedName>
</protein>
<accession>A0A3M7Q8G0</accession>
<dbReference type="Proteomes" id="UP000276133">
    <property type="component" value="Unassembled WGS sequence"/>
</dbReference>
<keyword evidence="2" id="KW-1185">Reference proteome</keyword>
<name>A0A3M7Q8G0_BRAPC</name>
<evidence type="ECO:0000313" key="1">
    <source>
        <dbReference type="EMBL" id="RNA07539.1"/>
    </source>
</evidence>
<proteinExistence type="predicted"/>
<organism evidence="1 2">
    <name type="scientific">Brachionus plicatilis</name>
    <name type="common">Marine rotifer</name>
    <name type="synonym">Brachionus muelleri</name>
    <dbReference type="NCBI Taxonomy" id="10195"/>
    <lineage>
        <taxon>Eukaryota</taxon>
        <taxon>Metazoa</taxon>
        <taxon>Spiralia</taxon>
        <taxon>Gnathifera</taxon>
        <taxon>Rotifera</taxon>
        <taxon>Eurotatoria</taxon>
        <taxon>Monogononta</taxon>
        <taxon>Pseudotrocha</taxon>
        <taxon>Ploima</taxon>
        <taxon>Brachionidae</taxon>
        <taxon>Brachionus</taxon>
    </lineage>
</organism>
<reference evidence="1 2" key="1">
    <citation type="journal article" date="2018" name="Sci. Rep.">
        <title>Genomic signatures of local adaptation to the degree of environmental predictability in rotifers.</title>
        <authorList>
            <person name="Franch-Gras L."/>
            <person name="Hahn C."/>
            <person name="Garcia-Roger E.M."/>
            <person name="Carmona M.J."/>
            <person name="Serra M."/>
            <person name="Gomez A."/>
        </authorList>
    </citation>
    <scope>NUCLEOTIDE SEQUENCE [LARGE SCALE GENOMIC DNA]</scope>
    <source>
        <strain evidence="1">HYR1</strain>
    </source>
</reference>
<comment type="caution">
    <text evidence="1">The sequence shown here is derived from an EMBL/GenBank/DDBJ whole genome shotgun (WGS) entry which is preliminary data.</text>
</comment>
<dbReference type="EMBL" id="REGN01007005">
    <property type="protein sequence ID" value="RNA07539.1"/>
    <property type="molecule type" value="Genomic_DNA"/>
</dbReference>
<sequence length="72" mass="8670">MTVLVQIKHKDDFFFAQLNHHTRTRSESKERPKNAVLRPPPILTMKVGRPVKSNRCSFFNRYLLYENRLKRN</sequence>